<dbReference type="SUPFAM" id="SSF54106">
    <property type="entry name" value="LysM domain"/>
    <property type="match status" value="1"/>
</dbReference>
<dbReference type="InterPro" id="IPR018392">
    <property type="entry name" value="LysM"/>
</dbReference>
<dbReference type="Proteomes" id="UP001344658">
    <property type="component" value="Unassembled WGS sequence"/>
</dbReference>
<dbReference type="PANTHER" id="PTHR34700:SF4">
    <property type="entry name" value="PHAGE-LIKE ELEMENT PBSX PROTEIN XKDP"/>
    <property type="match status" value="1"/>
</dbReference>
<evidence type="ECO:0000259" key="4">
    <source>
        <dbReference type="PROSITE" id="PS51782"/>
    </source>
</evidence>
<evidence type="ECO:0000256" key="1">
    <source>
        <dbReference type="ARBA" id="ARBA00010830"/>
    </source>
</evidence>
<name>A0ABU7PER9_9ACTN</name>
<feature type="compositionally biased region" description="Low complexity" evidence="3">
    <location>
        <begin position="106"/>
        <end position="144"/>
    </location>
</feature>
<feature type="region of interest" description="Disordered" evidence="3">
    <location>
        <begin position="89"/>
        <end position="282"/>
    </location>
</feature>
<organism evidence="5 6">
    <name type="scientific">Actinacidiphila polyblastidii</name>
    <dbReference type="NCBI Taxonomy" id="3110430"/>
    <lineage>
        <taxon>Bacteria</taxon>
        <taxon>Bacillati</taxon>
        <taxon>Actinomycetota</taxon>
        <taxon>Actinomycetes</taxon>
        <taxon>Kitasatosporales</taxon>
        <taxon>Streptomycetaceae</taxon>
        <taxon>Actinacidiphila</taxon>
    </lineage>
</organism>
<dbReference type="Gene3D" id="3.10.350.10">
    <property type="entry name" value="LysM domain"/>
    <property type="match status" value="1"/>
</dbReference>
<evidence type="ECO:0000313" key="5">
    <source>
        <dbReference type="EMBL" id="MEE4544300.1"/>
    </source>
</evidence>
<gene>
    <name evidence="5" type="ORF">V2S66_20255</name>
</gene>
<accession>A0ABU7PER9</accession>
<dbReference type="Pfam" id="PF06737">
    <property type="entry name" value="Transglycosylas"/>
    <property type="match status" value="1"/>
</dbReference>
<evidence type="ECO:0000256" key="3">
    <source>
        <dbReference type="SAM" id="MobiDB-lite"/>
    </source>
</evidence>
<dbReference type="InterPro" id="IPR036779">
    <property type="entry name" value="LysM_dom_sf"/>
</dbReference>
<dbReference type="CDD" id="cd00118">
    <property type="entry name" value="LysM"/>
    <property type="match status" value="1"/>
</dbReference>
<comment type="similarity">
    <text evidence="1">Belongs to the transglycosylase family. Rpf subfamily.</text>
</comment>
<dbReference type="SUPFAM" id="SSF53955">
    <property type="entry name" value="Lysozyme-like"/>
    <property type="match status" value="1"/>
</dbReference>
<evidence type="ECO:0000313" key="6">
    <source>
        <dbReference type="Proteomes" id="UP001344658"/>
    </source>
</evidence>
<dbReference type="InterPro" id="IPR023346">
    <property type="entry name" value="Lysozyme-like_dom_sf"/>
</dbReference>
<evidence type="ECO:0000256" key="2">
    <source>
        <dbReference type="ARBA" id="ARBA00022801"/>
    </source>
</evidence>
<dbReference type="Gene3D" id="1.10.530.10">
    <property type="match status" value="1"/>
</dbReference>
<keyword evidence="6" id="KW-1185">Reference proteome</keyword>
<comment type="caution">
    <text evidence="5">The sequence shown here is derived from an EMBL/GenBank/DDBJ whole genome shotgun (WGS) entry which is preliminary data.</text>
</comment>
<reference evidence="5 6" key="1">
    <citation type="submission" date="2023-12" db="EMBL/GenBank/DDBJ databases">
        <title>Streptomyces sp. V4-01.</title>
        <authorList>
            <person name="Somphong A."/>
            <person name="Phongsopitanun W."/>
        </authorList>
    </citation>
    <scope>NUCLEOTIDE SEQUENCE [LARGE SCALE GENOMIC DNA]</scope>
    <source>
        <strain evidence="5 6">V4-01</strain>
    </source>
</reference>
<dbReference type="RefSeq" id="WP_330797297.1">
    <property type="nucleotide sequence ID" value="NZ_JAZEWV010000016.1"/>
</dbReference>
<dbReference type="SMART" id="SM00257">
    <property type="entry name" value="LysM"/>
    <property type="match status" value="1"/>
</dbReference>
<sequence length="328" mass="31563">MALPLLGATAAQAADTGTWNKVAICETGGLWSANTGNGFFGGLAVTQTTWDQYGGDQYAPRPDLASISQQIAVAERILADLGPDAWPGCEDGTGLLKDTAPPQVDPGGAVTPVVPVTGGAPTVSPTAPADGSGSAGPTTSPVTGSGTGSPSGSGSPTAPTTAPGDPGDPTTPAGGSATDPGAPTGGTPSTAPGAPSTSIPGSTAAAPPGRADGTPPPAGTGAPSAPVTGRHGKPYNPTDEQLAAADRASRTEVFSTTDANGSVGGGNSGSSDSASDSSTYTVGSGDSLAGIAGAHHVDGGWRALYDANHRLIGDDPNLIKPGQILNLV</sequence>
<dbReference type="EMBL" id="JAZEWV010000016">
    <property type="protein sequence ID" value="MEE4544300.1"/>
    <property type="molecule type" value="Genomic_DNA"/>
</dbReference>
<dbReference type="Pfam" id="PF01476">
    <property type="entry name" value="LysM"/>
    <property type="match status" value="1"/>
</dbReference>
<feature type="compositionally biased region" description="Polar residues" evidence="3">
    <location>
        <begin position="186"/>
        <end position="201"/>
    </location>
</feature>
<dbReference type="InterPro" id="IPR010618">
    <property type="entry name" value="RPF"/>
</dbReference>
<feature type="compositionally biased region" description="Low complexity" evidence="3">
    <location>
        <begin position="269"/>
        <end position="278"/>
    </location>
</feature>
<feature type="domain" description="LysM" evidence="4">
    <location>
        <begin position="278"/>
        <end position="327"/>
    </location>
</feature>
<keyword evidence="2" id="KW-0378">Hydrolase</keyword>
<dbReference type="InterPro" id="IPR052196">
    <property type="entry name" value="Bact_Kbp"/>
</dbReference>
<protein>
    <submittedName>
        <fullName evidence="5">Transglycosylase family protein</fullName>
    </submittedName>
</protein>
<feature type="compositionally biased region" description="Low complexity" evidence="3">
    <location>
        <begin position="152"/>
        <end position="178"/>
    </location>
</feature>
<proteinExistence type="inferred from homology"/>
<dbReference type="CDD" id="cd13925">
    <property type="entry name" value="RPF"/>
    <property type="match status" value="1"/>
</dbReference>
<dbReference type="PANTHER" id="PTHR34700">
    <property type="entry name" value="POTASSIUM BINDING PROTEIN KBP"/>
    <property type="match status" value="1"/>
</dbReference>
<feature type="compositionally biased region" description="Low complexity" evidence="3">
    <location>
        <begin position="203"/>
        <end position="229"/>
    </location>
</feature>
<dbReference type="PROSITE" id="PS51782">
    <property type="entry name" value="LYSM"/>
    <property type="match status" value="1"/>
</dbReference>